<sequence length="245" mass="26052">MGVKTGLGLKAVQWFTRGIQFACAAIILGIYSFFLATLASNKLPIASSLRAVEGIAGAAALYSLIALLFLCCLAGFAVTSALAVVLDVAFIAAFIYISAANRRGAGACKGYADTPLGLGDAANLLSGDEDNVDISLPRLCTACRLQTAALITAIIAILFFILSIFLEIALVRNRRREARYGSDPNYAPGSGRPRGRFTSRDPCDKDGGEMACADFNILPEHAHPDQAPNGNPYNYDDGIYTQPRH</sequence>
<dbReference type="AlphaFoldDB" id="A0A0M8MY62"/>
<comment type="caution">
    <text evidence="3">The sequence shown here is derived from an EMBL/GenBank/DDBJ whole genome shotgun (WGS) entry which is preliminary data.</text>
</comment>
<accession>A0A0M8MY62</accession>
<evidence type="ECO:0000313" key="4">
    <source>
        <dbReference type="Proteomes" id="UP000053831"/>
    </source>
</evidence>
<feature type="transmembrane region" description="Helical" evidence="2">
    <location>
        <begin position="19"/>
        <end position="39"/>
    </location>
</feature>
<feature type="region of interest" description="Disordered" evidence="1">
    <location>
        <begin position="220"/>
        <end position="245"/>
    </location>
</feature>
<dbReference type="OrthoDB" id="5342507at2759"/>
<evidence type="ECO:0008006" key="5">
    <source>
        <dbReference type="Google" id="ProtNLM"/>
    </source>
</evidence>
<reference evidence="3 4" key="1">
    <citation type="submission" date="2015-07" db="EMBL/GenBank/DDBJ databases">
        <title>The genome of the fungus Escovopsis weberi, a specialized disease agent of ant agriculture.</title>
        <authorList>
            <person name="de Man T.J."/>
            <person name="Stajich J.E."/>
            <person name="Kubicek C.P."/>
            <person name="Chenthamara K."/>
            <person name="Atanasova L."/>
            <person name="Druzhinina I.S."/>
            <person name="Birnbaum S."/>
            <person name="Barribeau S.M."/>
            <person name="Teiling C."/>
            <person name="Suen G."/>
            <person name="Currie C."/>
            <person name="Gerardo N.M."/>
        </authorList>
    </citation>
    <scope>NUCLEOTIDE SEQUENCE [LARGE SCALE GENOMIC DNA]</scope>
</reference>
<feature type="transmembrane region" description="Helical" evidence="2">
    <location>
        <begin position="148"/>
        <end position="170"/>
    </location>
</feature>
<feature type="transmembrane region" description="Helical" evidence="2">
    <location>
        <begin position="76"/>
        <end position="97"/>
    </location>
</feature>
<evidence type="ECO:0000256" key="2">
    <source>
        <dbReference type="SAM" id="Phobius"/>
    </source>
</evidence>
<keyword evidence="2" id="KW-0472">Membrane</keyword>
<dbReference type="Proteomes" id="UP000053831">
    <property type="component" value="Unassembled WGS sequence"/>
</dbReference>
<keyword evidence="2" id="KW-0812">Transmembrane</keyword>
<name>A0A0M8MY62_ESCWE</name>
<evidence type="ECO:0000256" key="1">
    <source>
        <dbReference type="SAM" id="MobiDB-lite"/>
    </source>
</evidence>
<proteinExistence type="predicted"/>
<protein>
    <recommendedName>
        <fullName evidence="5">MARVEL domain-containing protein</fullName>
    </recommendedName>
</protein>
<dbReference type="EMBL" id="LGSR01000020">
    <property type="protein sequence ID" value="KOS19237.1"/>
    <property type="molecule type" value="Genomic_DNA"/>
</dbReference>
<keyword evidence="2" id="KW-1133">Transmembrane helix</keyword>
<evidence type="ECO:0000313" key="3">
    <source>
        <dbReference type="EMBL" id="KOS19237.1"/>
    </source>
</evidence>
<organism evidence="3 4">
    <name type="scientific">Escovopsis weberi</name>
    <dbReference type="NCBI Taxonomy" id="150374"/>
    <lineage>
        <taxon>Eukaryota</taxon>
        <taxon>Fungi</taxon>
        <taxon>Dikarya</taxon>
        <taxon>Ascomycota</taxon>
        <taxon>Pezizomycotina</taxon>
        <taxon>Sordariomycetes</taxon>
        <taxon>Hypocreomycetidae</taxon>
        <taxon>Hypocreales</taxon>
        <taxon>Hypocreaceae</taxon>
        <taxon>Escovopsis</taxon>
    </lineage>
</organism>
<feature type="region of interest" description="Disordered" evidence="1">
    <location>
        <begin position="181"/>
        <end position="205"/>
    </location>
</feature>
<keyword evidence="4" id="KW-1185">Reference proteome</keyword>
<feature type="transmembrane region" description="Helical" evidence="2">
    <location>
        <begin position="51"/>
        <end position="70"/>
    </location>
</feature>
<gene>
    <name evidence="3" type="ORF">ESCO_000469</name>
</gene>